<accession>A0AAN7AG29</accession>
<dbReference type="Pfam" id="PF25372">
    <property type="entry name" value="DUF7885"/>
    <property type="match status" value="1"/>
</dbReference>
<dbReference type="InterPro" id="IPR057207">
    <property type="entry name" value="FBXL15_LRR"/>
</dbReference>
<dbReference type="PANTHER" id="PTHR13318">
    <property type="entry name" value="PARTNER OF PAIRED, ISOFORM B-RELATED"/>
    <property type="match status" value="1"/>
</dbReference>
<comment type="caution">
    <text evidence="3">The sequence shown here is derived from an EMBL/GenBank/DDBJ whole genome shotgun (WGS) entry which is preliminary data.</text>
</comment>
<reference evidence="3" key="2">
    <citation type="submission" date="2023-05" db="EMBL/GenBank/DDBJ databases">
        <authorList>
            <consortium name="Lawrence Berkeley National Laboratory"/>
            <person name="Steindorff A."/>
            <person name="Hensen N."/>
            <person name="Bonometti L."/>
            <person name="Westerberg I."/>
            <person name="Brannstrom I.O."/>
            <person name="Guillou S."/>
            <person name="Cros-Aarteil S."/>
            <person name="Calhoun S."/>
            <person name="Haridas S."/>
            <person name="Kuo A."/>
            <person name="Mondo S."/>
            <person name="Pangilinan J."/>
            <person name="Riley R."/>
            <person name="Labutti K."/>
            <person name="Andreopoulos B."/>
            <person name="Lipzen A."/>
            <person name="Chen C."/>
            <person name="Yanf M."/>
            <person name="Daum C."/>
            <person name="Ng V."/>
            <person name="Clum A."/>
            <person name="Ohm R."/>
            <person name="Martin F."/>
            <person name="Silar P."/>
            <person name="Natvig D."/>
            <person name="Lalanne C."/>
            <person name="Gautier V."/>
            <person name="Ament-Velasquez S.L."/>
            <person name="Kruys A."/>
            <person name="Hutchinson M.I."/>
            <person name="Powell A.J."/>
            <person name="Barry K."/>
            <person name="Miller A.N."/>
            <person name="Grigoriev I.V."/>
            <person name="Debuchy R."/>
            <person name="Gladieux P."/>
            <person name="Thoren M.H."/>
            <person name="Johannesson H."/>
        </authorList>
    </citation>
    <scope>NUCLEOTIDE SEQUENCE</scope>
    <source>
        <strain evidence="3">PSN309</strain>
    </source>
</reference>
<dbReference type="InterPro" id="IPR001611">
    <property type="entry name" value="Leu-rich_rpt"/>
</dbReference>
<keyword evidence="4" id="KW-1185">Reference proteome</keyword>
<dbReference type="InterPro" id="IPR036047">
    <property type="entry name" value="F-box-like_dom_sf"/>
</dbReference>
<dbReference type="Proteomes" id="UP001302126">
    <property type="component" value="Unassembled WGS sequence"/>
</dbReference>
<evidence type="ECO:0000313" key="4">
    <source>
        <dbReference type="Proteomes" id="UP001302126"/>
    </source>
</evidence>
<reference evidence="3" key="1">
    <citation type="journal article" date="2023" name="Mol. Phylogenet. Evol.">
        <title>Genome-scale phylogeny and comparative genomics of the fungal order Sordariales.</title>
        <authorList>
            <person name="Hensen N."/>
            <person name="Bonometti L."/>
            <person name="Westerberg I."/>
            <person name="Brannstrom I.O."/>
            <person name="Guillou S."/>
            <person name="Cros-Aarteil S."/>
            <person name="Calhoun S."/>
            <person name="Haridas S."/>
            <person name="Kuo A."/>
            <person name="Mondo S."/>
            <person name="Pangilinan J."/>
            <person name="Riley R."/>
            <person name="LaButti K."/>
            <person name="Andreopoulos B."/>
            <person name="Lipzen A."/>
            <person name="Chen C."/>
            <person name="Yan M."/>
            <person name="Daum C."/>
            <person name="Ng V."/>
            <person name="Clum A."/>
            <person name="Steindorff A."/>
            <person name="Ohm R.A."/>
            <person name="Martin F."/>
            <person name="Silar P."/>
            <person name="Natvig D.O."/>
            <person name="Lalanne C."/>
            <person name="Gautier V."/>
            <person name="Ament-Velasquez S.L."/>
            <person name="Kruys A."/>
            <person name="Hutchinson M.I."/>
            <person name="Powell A.J."/>
            <person name="Barry K."/>
            <person name="Miller A.N."/>
            <person name="Grigoriev I.V."/>
            <person name="Debuchy R."/>
            <person name="Gladieux P."/>
            <person name="Hiltunen Thoren M."/>
            <person name="Johannesson H."/>
        </authorList>
    </citation>
    <scope>NUCLEOTIDE SEQUENCE</scope>
    <source>
        <strain evidence="3">PSN309</strain>
    </source>
</reference>
<evidence type="ECO:0000259" key="2">
    <source>
        <dbReference type="PROSITE" id="PS50181"/>
    </source>
</evidence>
<feature type="region of interest" description="Disordered" evidence="1">
    <location>
        <begin position="617"/>
        <end position="657"/>
    </location>
</feature>
<dbReference type="EMBL" id="MU864453">
    <property type="protein sequence ID" value="KAK4185349.1"/>
    <property type="molecule type" value="Genomic_DNA"/>
</dbReference>
<protein>
    <recommendedName>
        <fullName evidence="2">F-box domain-containing protein</fullName>
    </recommendedName>
</protein>
<dbReference type="Gene3D" id="3.80.10.10">
    <property type="entry name" value="Ribonuclease Inhibitor"/>
    <property type="match status" value="2"/>
</dbReference>
<evidence type="ECO:0000256" key="1">
    <source>
        <dbReference type="SAM" id="MobiDB-lite"/>
    </source>
</evidence>
<dbReference type="PROSITE" id="PS50181">
    <property type="entry name" value="FBOX"/>
    <property type="match status" value="1"/>
</dbReference>
<dbReference type="Pfam" id="PF13516">
    <property type="entry name" value="LRR_6"/>
    <property type="match status" value="1"/>
</dbReference>
<dbReference type="GO" id="GO:0031146">
    <property type="term" value="P:SCF-dependent proteasomal ubiquitin-dependent protein catabolic process"/>
    <property type="evidence" value="ECO:0007669"/>
    <property type="project" value="TreeGrafter"/>
</dbReference>
<proteinExistence type="predicted"/>
<dbReference type="InterPro" id="IPR001810">
    <property type="entry name" value="F-box_dom"/>
</dbReference>
<dbReference type="SUPFAM" id="SSF81383">
    <property type="entry name" value="F-box domain"/>
    <property type="match status" value="1"/>
</dbReference>
<dbReference type="PANTHER" id="PTHR13318:SF95">
    <property type="entry name" value="F-BOX PROTEIN YLR352W"/>
    <property type="match status" value="1"/>
</dbReference>
<feature type="domain" description="F-box" evidence="2">
    <location>
        <begin position="131"/>
        <end position="177"/>
    </location>
</feature>
<name>A0AAN7AG29_9PEZI</name>
<dbReference type="SMART" id="SM00367">
    <property type="entry name" value="LRR_CC"/>
    <property type="match status" value="6"/>
</dbReference>
<dbReference type="InterPro" id="IPR006553">
    <property type="entry name" value="Leu-rich_rpt_Cys-con_subtyp"/>
</dbReference>
<gene>
    <name evidence="3" type="ORF">QBC35DRAFT_389695</name>
</gene>
<dbReference type="InterPro" id="IPR032675">
    <property type="entry name" value="LRR_dom_sf"/>
</dbReference>
<dbReference type="AlphaFoldDB" id="A0AAN7AG29"/>
<dbReference type="SUPFAM" id="SSF52047">
    <property type="entry name" value="RNI-like"/>
    <property type="match status" value="1"/>
</dbReference>
<dbReference type="Pfam" id="PF12937">
    <property type="entry name" value="F-box-like"/>
    <property type="match status" value="1"/>
</dbReference>
<organism evidence="3 4">
    <name type="scientific">Podospora australis</name>
    <dbReference type="NCBI Taxonomy" id="1536484"/>
    <lineage>
        <taxon>Eukaryota</taxon>
        <taxon>Fungi</taxon>
        <taxon>Dikarya</taxon>
        <taxon>Ascomycota</taxon>
        <taxon>Pezizomycotina</taxon>
        <taxon>Sordariomycetes</taxon>
        <taxon>Sordariomycetidae</taxon>
        <taxon>Sordariales</taxon>
        <taxon>Podosporaceae</taxon>
        <taxon>Podospora</taxon>
    </lineage>
</organism>
<sequence>MENGADHLHKGKRKKLLRGLQRISSSPSLRRFGRARSSSSPYSSTNALSCVSLTSSPSPFGQPSSSSSYFSHIPSSDLSTAPTSIAPSPSGELSWLSGDESGLPIRKIEHPLTGAITVSLPAEFRKKKTKFNLWGSMPSEIKIRVLSFLSPKQLVRASRASKDFHHMCFDGQLWTCFDASKFYQEIPAGSLAKIIEAAGPFVKDLNLRGCVQVEHYNHSEALVKACKNLTTVNLEGCRNIQRTTLHSLLKTNSQLISLNLTGLPSVHLTTCKIISRDCPQLESFNVSGCKEVDARGIRFIVEGCRKLRDLRASAIRGFGDMDTAKAIFETNNLEKLALSGCTDLTDAAFRMMILGPDPEFDILSGKPLVTPRKLRHLDLTKCSRLTENSVKSLADMVPDLEALQLSGLTHVTDAALEPILASVPRLTHLEVEDLNELTNTLFSQHLVKAPCAPRLEHLSISSCENIGDTGMLPVFQHCTGLKSVYMDNTRISDLVLAEAATMVRQRSLRKPRQSSLPVATLNLVIYDTNHVTWAGVLQVLSTNAELLKPRASDKSNVVVVDDSTKQPAPLPAEIITMKCFHTWQMTVNEHTRRVLKGDLASANALAKKWVDHMQTTEEAGFGGRRRRRRAREAQQNLDAEGVNGIAGGGRRRAATTGSVCAVM</sequence>
<feature type="region of interest" description="Disordered" evidence="1">
    <location>
        <begin position="1"/>
        <end position="45"/>
    </location>
</feature>
<evidence type="ECO:0000313" key="3">
    <source>
        <dbReference type="EMBL" id="KAK4185349.1"/>
    </source>
</evidence>
<dbReference type="GO" id="GO:0019005">
    <property type="term" value="C:SCF ubiquitin ligase complex"/>
    <property type="evidence" value="ECO:0007669"/>
    <property type="project" value="TreeGrafter"/>
</dbReference>